<accession>A0ABT9IZR1</accession>
<organism evidence="6 7">
    <name type="scientific">Chengkuizengella axinellae</name>
    <dbReference type="NCBI Taxonomy" id="3064388"/>
    <lineage>
        <taxon>Bacteria</taxon>
        <taxon>Bacillati</taxon>
        <taxon>Bacillota</taxon>
        <taxon>Bacilli</taxon>
        <taxon>Bacillales</taxon>
        <taxon>Paenibacillaceae</taxon>
        <taxon>Chengkuizengella</taxon>
    </lineage>
</organism>
<evidence type="ECO:0000256" key="1">
    <source>
        <dbReference type="ARBA" id="ARBA00022598"/>
    </source>
</evidence>
<sequence length="421" mass="46045">MSKHIVIVEATTSGSGLEVVKSACETGLYVSFVSKDPQRYMKGEEESSILKKVENLITADSNSVSALKVTIKQLNELHTVDGIICLTDGHIETVSRVARDLSLNFMNPEAVSIARNKDQTRLVCEENRIPIPKFQIVDDVETACEIAKKWGYPCIIKSSRGTGSAQVFLCRNQEELLSKFSIIHEKKELTSGLILLEEFVCGPLYSIEGITYDGKTTFLGITDRMMGALPHFVEIADSFPVQLEPNMFEKVKKVIGKLHEAIGVDYGMTHTEFILTENGPVIVEMNPRLGGGMIGPMISESYDIDIYKQIINIAIGKAPIIPDNPIAGASEYFIYSTREGVVSQIKGEELAKKYPGVQKVVITAKSGDMITSPTDFRGEIGYLWTVGSNAEMAAANCRSAAGAISVDFVVSNDIRVQEGTS</sequence>
<evidence type="ECO:0000256" key="2">
    <source>
        <dbReference type="ARBA" id="ARBA00022741"/>
    </source>
</evidence>
<keyword evidence="3 4" id="KW-0067">ATP-binding</keyword>
<evidence type="ECO:0000313" key="7">
    <source>
        <dbReference type="Proteomes" id="UP001231941"/>
    </source>
</evidence>
<dbReference type="Gene3D" id="3.30.470.20">
    <property type="entry name" value="ATP-grasp fold, B domain"/>
    <property type="match status" value="1"/>
</dbReference>
<name>A0ABT9IZR1_9BACL</name>
<comment type="caution">
    <text evidence="6">The sequence shown here is derived from an EMBL/GenBank/DDBJ whole genome shotgun (WGS) entry which is preliminary data.</text>
</comment>
<keyword evidence="2 4" id="KW-0547">Nucleotide-binding</keyword>
<evidence type="ECO:0000256" key="3">
    <source>
        <dbReference type="ARBA" id="ARBA00022840"/>
    </source>
</evidence>
<gene>
    <name evidence="6" type="ORF">Q5Y73_12160</name>
</gene>
<keyword evidence="7" id="KW-1185">Reference proteome</keyword>
<dbReference type="PANTHER" id="PTHR43585:SF2">
    <property type="entry name" value="ATP-GRASP ENZYME FSQD"/>
    <property type="match status" value="1"/>
</dbReference>
<evidence type="ECO:0000256" key="4">
    <source>
        <dbReference type="PROSITE-ProRule" id="PRU00409"/>
    </source>
</evidence>
<proteinExistence type="predicted"/>
<dbReference type="Pfam" id="PF18603">
    <property type="entry name" value="LAL_C2"/>
    <property type="match status" value="1"/>
</dbReference>
<dbReference type="EMBL" id="JAVAMP010000004">
    <property type="protein sequence ID" value="MDP5274864.1"/>
    <property type="molecule type" value="Genomic_DNA"/>
</dbReference>
<dbReference type="SUPFAM" id="SSF56059">
    <property type="entry name" value="Glutathione synthetase ATP-binding domain-like"/>
    <property type="match status" value="1"/>
</dbReference>
<dbReference type="RefSeq" id="WP_305992164.1">
    <property type="nucleotide sequence ID" value="NZ_JAVAMP010000004.1"/>
</dbReference>
<dbReference type="Proteomes" id="UP001231941">
    <property type="component" value="Unassembled WGS sequence"/>
</dbReference>
<keyword evidence="1" id="KW-0436">Ligase</keyword>
<dbReference type="PANTHER" id="PTHR43585">
    <property type="entry name" value="FUMIPYRROLE BIOSYNTHESIS PROTEIN C"/>
    <property type="match status" value="1"/>
</dbReference>
<reference evidence="6 7" key="1">
    <citation type="submission" date="2023-08" db="EMBL/GenBank/DDBJ databases">
        <authorList>
            <person name="Park J.-S."/>
        </authorList>
    </citation>
    <scope>NUCLEOTIDE SEQUENCE [LARGE SCALE GENOMIC DNA]</scope>
    <source>
        <strain evidence="6 7">2205SS18-9</strain>
    </source>
</reference>
<dbReference type="Pfam" id="PF13535">
    <property type="entry name" value="ATP-grasp_4"/>
    <property type="match status" value="1"/>
</dbReference>
<evidence type="ECO:0000259" key="5">
    <source>
        <dbReference type="PROSITE" id="PS50975"/>
    </source>
</evidence>
<protein>
    <submittedName>
        <fullName evidence="6">ATP-grasp domain-containing protein</fullName>
    </submittedName>
</protein>
<feature type="domain" description="ATP-grasp" evidence="5">
    <location>
        <begin position="121"/>
        <end position="315"/>
    </location>
</feature>
<dbReference type="PROSITE" id="PS50975">
    <property type="entry name" value="ATP_GRASP"/>
    <property type="match status" value="1"/>
</dbReference>
<dbReference type="InterPro" id="IPR011761">
    <property type="entry name" value="ATP-grasp"/>
</dbReference>
<dbReference type="SMART" id="SM01209">
    <property type="entry name" value="GARS_A"/>
    <property type="match status" value="1"/>
</dbReference>
<dbReference type="Gene3D" id="3.40.50.20">
    <property type="match status" value="1"/>
</dbReference>
<dbReference type="InterPro" id="IPR052032">
    <property type="entry name" value="ATP-dep_AA_Ligase"/>
</dbReference>
<dbReference type="InterPro" id="IPR040570">
    <property type="entry name" value="LAL_C2"/>
</dbReference>
<evidence type="ECO:0000313" key="6">
    <source>
        <dbReference type="EMBL" id="MDP5274864.1"/>
    </source>
</evidence>